<proteinExistence type="predicted"/>
<evidence type="ECO:0000256" key="2">
    <source>
        <dbReference type="ARBA" id="ARBA00022475"/>
    </source>
</evidence>
<evidence type="ECO:0000256" key="3">
    <source>
        <dbReference type="ARBA" id="ARBA00022692"/>
    </source>
</evidence>
<keyword evidence="9" id="KW-1185">Reference proteome</keyword>
<keyword evidence="2" id="KW-1003">Cell membrane</keyword>
<evidence type="ECO:0000313" key="8">
    <source>
        <dbReference type="EMBL" id="ABE75509.1"/>
    </source>
</evidence>
<keyword evidence="4 6" id="KW-1133">Transmembrane helix</keyword>
<dbReference type="PROSITE" id="PS50035">
    <property type="entry name" value="PLD"/>
    <property type="match status" value="2"/>
</dbReference>
<dbReference type="EC" id="2.7.8.-" evidence="8"/>
<accession>Q1Q9Z4</accession>
<evidence type="ECO:0000313" key="9">
    <source>
        <dbReference type="Proteomes" id="UP000002425"/>
    </source>
</evidence>
<evidence type="ECO:0000256" key="6">
    <source>
        <dbReference type="SAM" id="Phobius"/>
    </source>
</evidence>
<dbReference type="STRING" id="335284.Pcryo_1732"/>
<dbReference type="AlphaFoldDB" id="Q1Q9Z4"/>
<feature type="domain" description="PLD phosphodiesterase" evidence="7">
    <location>
        <begin position="468"/>
        <end position="495"/>
    </location>
</feature>
<evidence type="ECO:0000256" key="5">
    <source>
        <dbReference type="ARBA" id="ARBA00023136"/>
    </source>
</evidence>
<dbReference type="EMBL" id="CP000323">
    <property type="protein sequence ID" value="ABE75509.1"/>
    <property type="molecule type" value="Genomic_DNA"/>
</dbReference>
<dbReference type="InterPro" id="IPR027379">
    <property type="entry name" value="CLS_N"/>
</dbReference>
<keyword evidence="5 6" id="KW-0472">Membrane</keyword>
<dbReference type="InterPro" id="IPR025202">
    <property type="entry name" value="PLD-like_dom"/>
</dbReference>
<dbReference type="SMART" id="SM00155">
    <property type="entry name" value="PLDc"/>
    <property type="match status" value="2"/>
</dbReference>
<evidence type="ECO:0000256" key="1">
    <source>
        <dbReference type="ARBA" id="ARBA00004651"/>
    </source>
</evidence>
<dbReference type="GO" id="GO:0005886">
    <property type="term" value="C:plasma membrane"/>
    <property type="evidence" value="ECO:0007669"/>
    <property type="project" value="UniProtKB-SubCell"/>
</dbReference>
<evidence type="ECO:0000259" key="7">
    <source>
        <dbReference type="PROSITE" id="PS50035"/>
    </source>
</evidence>
<dbReference type="GO" id="GO:0032049">
    <property type="term" value="P:cardiolipin biosynthetic process"/>
    <property type="evidence" value="ECO:0007669"/>
    <property type="project" value="UniProtKB-ARBA"/>
</dbReference>
<dbReference type="Proteomes" id="UP000002425">
    <property type="component" value="Chromosome"/>
</dbReference>
<dbReference type="SUPFAM" id="SSF56024">
    <property type="entry name" value="Phospholipase D/nuclease"/>
    <property type="match status" value="2"/>
</dbReference>
<feature type="transmembrane region" description="Helical" evidence="6">
    <location>
        <begin position="32"/>
        <end position="52"/>
    </location>
</feature>
<evidence type="ECO:0000256" key="4">
    <source>
        <dbReference type="ARBA" id="ARBA00022989"/>
    </source>
</evidence>
<protein>
    <submittedName>
        <fullName evidence="8">Cardiolipin synthetase 2</fullName>
        <ecNumber evidence="8">2.7.8.-</ecNumber>
    </submittedName>
</protein>
<organism evidence="8 9">
    <name type="scientific">Psychrobacter cryohalolentis (strain ATCC BAA-1226 / DSM 17306 / VKM B-2378 / K5)</name>
    <dbReference type="NCBI Taxonomy" id="335284"/>
    <lineage>
        <taxon>Bacteria</taxon>
        <taxon>Pseudomonadati</taxon>
        <taxon>Pseudomonadota</taxon>
        <taxon>Gammaproteobacteria</taxon>
        <taxon>Moraxellales</taxon>
        <taxon>Moraxellaceae</taxon>
        <taxon>Psychrobacter</taxon>
    </lineage>
</organism>
<dbReference type="Gene3D" id="3.30.870.10">
    <property type="entry name" value="Endonuclease Chain A"/>
    <property type="match status" value="2"/>
</dbReference>
<keyword evidence="8" id="KW-0808">Transferase</keyword>
<dbReference type="Pfam" id="PF13396">
    <property type="entry name" value="PLDc_N"/>
    <property type="match status" value="1"/>
</dbReference>
<dbReference type="GO" id="GO:0008808">
    <property type="term" value="F:cardiolipin synthase activity"/>
    <property type="evidence" value="ECO:0007669"/>
    <property type="project" value="TreeGrafter"/>
</dbReference>
<dbReference type="Pfam" id="PF13091">
    <property type="entry name" value="PLDc_2"/>
    <property type="match status" value="2"/>
</dbReference>
<keyword evidence="3 6" id="KW-0812">Transmembrane</keyword>
<dbReference type="PANTHER" id="PTHR21248:SF22">
    <property type="entry name" value="PHOSPHOLIPASE D"/>
    <property type="match status" value="1"/>
</dbReference>
<sequence>MIILCYYQLEAKTIEALSTTEQQVAAWSWTDFAGLGLIFHIILMIVMTLRIVSVQRNIGVAIAWIAVLFTLPVFGLIAYVLVGEPMIGRRYRQRMDQARLLMNEMAQRERLVFDEGQEVLPTHYRGVSHIGTRWTGFGVFSNHDMQLLTHANIIFKRLIDDINAAQRSILMEFYIIYPKGQVLDVIESLMAAAQRGVECHILIDSVGSFSFFNSKAHRKLEKAGVFVHQSLPVGLFKTLFKRSDLRNHRKIVVIDGYIGYIGSFNLVDPKFFKQNKDVGEWIDVAIRSVSDNDISIATAMAKVVVTDIGAENSDNLDALHQRVNSYTRKLYVRNPTINDINSRIKVLDDGIENVETPCTGAMSTVIPQMPVVKGVVAQLIPSAPQVTAHVIYNTLVTVLHRANHCICITTPYFVPDEALSGALVTAAKRGVKVTLIIPEKVDSFLVQHASQAYYQELLEAGVTIALFKGGLLHAKTVVIDDDYCIFGTVNIDMRSFYLNMEVSLAIYTPEMVAQVAACQDSYLQSCRFLTLDQWQRRHKAERLFDNVIRLFSPLL</sequence>
<feature type="domain" description="PLD phosphodiesterase" evidence="7">
    <location>
        <begin position="243"/>
        <end position="270"/>
    </location>
</feature>
<dbReference type="InterPro" id="IPR001736">
    <property type="entry name" value="PLipase_D/transphosphatidylase"/>
</dbReference>
<name>Q1Q9Z4_PSYCK</name>
<dbReference type="eggNOG" id="COG1502">
    <property type="taxonomic scope" value="Bacteria"/>
</dbReference>
<dbReference type="KEGG" id="pcr:Pcryo_1732"/>
<gene>
    <name evidence="8" type="ordered locus">Pcryo_1732</name>
</gene>
<dbReference type="PANTHER" id="PTHR21248">
    <property type="entry name" value="CARDIOLIPIN SYNTHASE"/>
    <property type="match status" value="1"/>
</dbReference>
<feature type="transmembrane region" description="Helical" evidence="6">
    <location>
        <begin position="58"/>
        <end position="82"/>
    </location>
</feature>
<dbReference type="HOGENOM" id="CLU_038053_1_0_6"/>
<reference evidence="8" key="1">
    <citation type="submission" date="2006-03" db="EMBL/GenBank/DDBJ databases">
        <title>Complete sequence of chromosome of Psychrobacter cryohalolentis K5.</title>
        <authorList>
            <consortium name="US DOE Joint Genome Institute"/>
            <person name="Copeland A."/>
            <person name="Lucas S."/>
            <person name="Lapidus A."/>
            <person name="Barry K."/>
            <person name="Detter J.C."/>
            <person name="Glavina del Rio T."/>
            <person name="Hammon N."/>
            <person name="Israni S."/>
            <person name="Dalin E."/>
            <person name="Tice H."/>
            <person name="Pitluck S."/>
            <person name="Brettin T."/>
            <person name="Bruce D."/>
            <person name="Han C."/>
            <person name="Tapia R."/>
            <person name="Sims D.R."/>
            <person name="Gilna P."/>
            <person name="Schmutz J."/>
            <person name="Larimer F."/>
            <person name="Land M."/>
            <person name="Hauser L."/>
            <person name="Kyrpides N."/>
            <person name="Kim E."/>
            <person name="Richardson P."/>
        </authorList>
    </citation>
    <scope>NUCLEOTIDE SEQUENCE</scope>
    <source>
        <strain evidence="8">K5</strain>
    </source>
</reference>
<comment type="subcellular location">
    <subcellularLocation>
        <location evidence="1">Cell membrane</location>
        <topology evidence="1">Multi-pass membrane protein</topology>
    </subcellularLocation>
</comment>